<dbReference type="EC" id="2.7.13.3" evidence="2"/>
<dbReference type="InterPro" id="IPR036890">
    <property type="entry name" value="HATPase_C_sf"/>
</dbReference>
<dbReference type="InterPro" id="IPR036097">
    <property type="entry name" value="HisK_dim/P_sf"/>
</dbReference>
<feature type="transmembrane region" description="Helical" evidence="6">
    <location>
        <begin position="222"/>
        <end position="243"/>
    </location>
</feature>
<organism evidence="9 10">
    <name type="scientific">Peredibacter starrii</name>
    <dbReference type="NCBI Taxonomy" id="28202"/>
    <lineage>
        <taxon>Bacteria</taxon>
        <taxon>Pseudomonadati</taxon>
        <taxon>Bdellovibrionota</taxon>
        <taxon>Bacteriovoracia</taxon>
        <taxon>Bacteriovoracales</taxon>
        <taxon>Bacteriovoracaceae</taxon>
        <taxon>Peredibacter</taxon>
    </lineage>
</organism>
<keyword evidence="6" id="KW-1133">Transmembrane helix</keyword>
<dbReference type="Pfam" id="PF00512">
    <property type="entry name" value="HisKA"/>
    <property type="match status" value="1"/>
</dbReference>
<accession>A0AAX4HUD4</accession>
<sequence length="510" mass="56623">MSHLHHEHDIFLMVLSVIIAMFASYTALDLSNAVSTVKGRIRWFWLAGGSFAMGVGIWSMHFVAMLAFKVEGLTFYYDVPLLGLSMAASVFGSLLSLLIVSTGKPTIQSYLVGSCVMGAAISSMHFIAIKAMKMEAGITWNYFLVILSIVISILASGLGLHFAFLLKRDYSFKGFIYRVMAGIILGIAIAGMHYTAMAAMYLHKVQSHVIVNPTHLLAADGLAGSVIIATILILGFAITGTNLELAIMTKQKENETLESSIRIRDHFVSLASHELKAPLTSIKLQNDLIMRSIKKQDVDLNKMEGMLSRTGKNVERINRLVDDMLDVSRMDSGKLTLQKENAELSTILSEVIERLLPMLESAGCPVFYHFMEEYEGNWDRFRLEQVFTNILINAAKYAPGKPIEVSIREYEDMAMVSIRDHGKGIPPEFAEKIFDKFERAKNEGDAKGLGLGLFISREIIHLHDGKIQVKSTPGEGSDFQIFLPVLRPSQTFDGIFKQKSTGTHNEQSKS</sequence>
<dbReference type="Gene3D" id="3.30.565.10">
    <property type="entry name" value="Histidine kinase-like ATPase, C-terminal domain"/>
    <property type="match status" value="1"/>
</dbReference>
<name>A0AAX4HUD4_9BACT</name>
<dbReference type="CDD" id="cd00075">
    <property type="entry name" value="HATPase"/>
    <property type="match status" value="1"/>
</dbReference>
<dbReference type="InterPro" id="IPR005330">
    <property type="entry name" value="MHYT_dom"/>
</dbReference>
<dbReference type="AlphaFoldDB" id="A0AAX4HUD4"/>
<dbReference type="KEGG" id="psti:SOO65_07410"/>
<gene>
    <name evidence="9" type="ORF">SOO65_07410</name>
</gene>
<dbReference type="CDD" id="cd00082">
    <property type="entry name" value="HisKA"/>
    <property type="match status" value="1"/>
</dbReference>
<evidence type="ECO:0000259" key="8">
    <source>
        <dbReference type="PROSITE" id="PS50924"/>
    </source>
</evidence>
<reference evidence="9 10" key="1">
    <citation type="submission" date="2023-11" db="EMBL/GenBank/DDBJ databases">
        <title>Peredibacter starrii A3.12.</title>
        <authorList>
            <person name="Mitchell R.J."/>
        </authorList>
    </citation>
    <scope>NUCLEOTIDE SEQUENCE [LARGE SCALE GENOMIC DNA]</scope>
    <source>
        <strain evidence="9 10">A3.12</strain>
    </source>
</reference>
<feature type="domain" description="MHYT" evidence="8">
    <location>
        <begin position="8"/>
        <end position="203"/>
    </location>
</feature>
<dbReference type="GO" id="GO:0000155">
    <property type="term" value="F:phosphorelay sensor kinase activity"/>
    <property type="evidence" value="ECO:0007669"/>
    <property type="project" value="InterPro"/>
</dbReference>
<feature type="domain" description="Histidine kinase" evidence="7">
    <location>
        <begin position="270"/>
        <end position="487"/>
    </location>
</feature>
<dbReference type="InterPro" id="IPR003594">
    <property type="entry name" value="HATPase_dom"/>
</dbReference>
<dbReference type="FunFam" id="3.30.565.10:FF:000006">
    <property type="entry name" value="Sensor histidine kinase WalK"/>
    <property type="match status" value="1"/>
</dbReference>
<evidence type="ECO:0000313" key="9">
    <source>
        <dbReference type="EMBL" id="WPU66570.1"/>
    </source>
</evidence>
<dbReference type="GO" id="GO:0016020">
    <property type="term" value="C:membrane"/>
    <property type="evidence" value="ECO:0007669"/>
    <property type="project" value="UniProtKB-UniRule"/>
</dbReference>
<evidence type="ECO:0000313" key="10">
    <source>
        <dbReference type="Proteomes" id="UP001324634"/>
    </source>
</evidence>
<evidence type="ECO:0000259" key="7">
    <source>
        <dbReference type="PROSITE" id="PS50109"/>
    </source>
</evidence>
<dbReference type="PROSITE" id="PS50109">
    <property type="entry name" value="HIS_KIN"/>
    <property type="match status" value="1"/>
</dbReference>
<dbReference type="PROSITE" id="PS50924">
    <property type="entry name" value="MHYT"/>
    <property type="match status" value="1"/>
</dbReference>
<keyword evidence="4" id="KW-0808">Transferase</keyword>
<dbReference type="Pfam" id="PF02518">
    <property type="entry name" value="HATPase_c"/>
    <property type="match status" value="1"/>
</dbReference>
<feature type="transmembrane region" description="Helical" evidence="6">
    <location>
        <begin position="107"/>
        <end position="128"/>
    </location>
</feature>
<keyword evidence="6" id="KW-0472">Membrane</keyword>
<evidence type="ECO:0000256" key="2">
    <source>
        <dbReference type="ARBA" id="ARBA00012438"/>
    </source>
</evidence>
<keyword evidence="5" id="KW-0418">Kinase</keyword>
<evidence type="ECO:0000256" key="5">
    <source>
        <dbReference type="ARBA" id="ARBA00022777"/>
    </source>
</evidence>
<evidence type="ECO:0000256" key="4">
    <source>
        <dbReference type="ARBA" id="ARBA00022679"/>
    </source>
</evidence>
<evidence type="ECO:0000256" key="6">
    <source>
        <dbReference type="PROSITE-ProRule" id="PRU00244"/>
    </source>
</evidence>
<keyword evidence="10" id="KW-1185">Reference proteome</keyword>
<feature type="transmembrane region" description="Helical" evidence="6">
    <location>
        <begin position="140"/>
        <end position="163"/>
    </location>
</feature>
<dbReference type="Pfam" id="PF03707">
    <property type="entry name" value="MHYT"/>
    <property type="match status" value="3"/>
</dbReference>
<dbReference type="SUPFAM" id="SSF55874">
    <property type="entry name" value="ATPase domain of HSP90 chaperone/DNA topoisomerase II/histidine kinase"/>
    <property type="match status" value="1"/>
</dbReference>
<dbReference type="InterPro" id="IPR005467">
    <property type="entry name" value="His_kinase_dom"/>
</dbReference>
<dbReference type="SUPFAM" id="SSF47384">
    <property type="entry name" value="Homodimeric domain of signal transducing histidine kinase"/>
    <property type="match status" value="1"/>
</dbReference>
<dbReference type="InterPro" id="IPR004358">
    <property type="entry name" value="Sig_transdc_His_kin-like_C"/>
</dbReference>
<dbReference type="Gene3D" id="1.10.287.130">
    <property type="match status" value="1"/>
</dbReference>
<dbReference type="PANTHER" id="PTHR43547:SF2">
    <property type="entry name" value="HYBRID SIGNAL TRANSDUCTION HISTIDINE KINASE C"/>
    <property type="match status" value="1"/>
</dbReference>
<comment type="catalytic activity">
    <reaction evidence="1">
        <text>ATP + protein L-histidine = ADP + protein N-phospho-L-histidine.</text>
        <dbReference type="EC" id="2.7.13.3"/>
    </reaction>
</comment>
<dbReference type="EMBL" id="CP139487">
    <property type="protein sequence ID" value="WPU66570.1"/>
    <property type="molecule type" value="Genomic_DNA"/>
</dbReference>
<dbReference type="Proteomes" id="UP001324634">
    <property type="component" value="Chromosome"/>
</dbReference>
<protein>
    <recommendedName>
        <fullName evidence="2">histidine kinase</fullName>
        <ecNumber evidence="2">2.7.13.3</ecNumber>
    </recommendedName>
</protein>
<dbReference type="PANTHER" id="PTHR43547">
    <property type="entry name" value="TWO-COMPONENT HISTIDINE KINASE"/>
    <property type="match status" value="1"/>
</dbReference>
<dbReference type="PRINTS" id="PR00344">
    <property type="entry name" value="BCTRLSENSOR"/>
</dbReference>
<feature type="transmembrane region" description="Helical" evidence="6">
    <location>
        <begin position="175"/>
        <end position="202"/>
    </location>
</feature>
<evidence type="ECO:0000256" key="3">
    <source>
        <dbReference type="ARBA" id="ARBA00022553"/>
    </source>
</evidence>
<evidence type="ECO:0000256" key="1">
    <source>
        <dbReference type="ARBA" id="ARBA00000085"/>
    </source>
</evidence>
<dbReference type="SMART" id="SM00388">
    <property type="entry name" value="HisKA"/>
    <property type="match status" value="1"/>
</dbReference>
<feature type="transmembrane region" description="Helical" evidence="6">
    <location>
        <begin position="43"/>
        <end position="68"/>
    </location>
</feature>
<dbReference type="RefSeq" id="WP_321398918.1">
    <property type="nucleotide sequence ID" value="NZ_CP139487.1"/>
</dbReference>
<dbReference type="InterPro" id="IPR003661">
    <property type="entry name" value="HisK_dim/P_dom"/>
</dbReference>
<proteinExistence type="predicted"/>
<feature type="transmembrane region" description="Helical" evidence="6">
    <location>
        <begin position="12"/>
        <end position="31"/>
    </location>
</feature>
<feature type="transmembrane region" description="Helical" evidence="6">
    <location>
        <begin position="80"/>
        <end position="100"/>
    </location>
</feature>
<keyword evidence="6" id="KW-0812">Transmembrane</keyword>
<keyword evidence="3" id="KW-0597">Phosphoprotein</keyword>
<dbReference type="SMART" id="SM00387">
    <property type="entry name" value="HATPase_c"/>
    <property type="match status" value="1"/>
</dbReference>